<dbReference type="InterPro" id="IPR023343">
    <property type="entry name" value="Penicillin_amidase_dom1"/>
</dbReference>
<name>A0ABT1D1D4_9PROT</name>
<dbReference type="RefSeq" id="WP_252952304.1">
    <property type="nucleotide sequence ID" value="NZ_JAFIRR010000030.1"/>
</dbReference>
<reference evidence="4 5" key="1">
    <citation type="submission" date="2021-12" db="EMBL/GenBank/DDBJ databases">
        <title>Siccirubricoccus leaddurans sp. nov., a high concentration Zn2+ tolerance bacterium.</title>
        <authorList>
            <person name="Cao Y."/>
        </authorList>
    </citation>
    <scope>NUCLEOTIDE SEQUENCE [LARGE SCALE GENOMIC DNA]</scope>
    <source>
        <strain evidence="4 5">KC 17139</strain>
    </source>
</reference>
<keyword evidence="3" id="KW-0865">Zymogen</keyword>
<evidence type="ECO:0000313" key="5">
    <source>
        <dbReference type="Proteomes" id="UP001523392"/>
    </source>
</evidence>
<sequence>MDAPLSSSGSAARRRRPRHTRRLRSGWRWVWRGLALLVLLPLLLAGAAAGALWWSLPTREATLTLPGLSAPVEVAFDTHGIPRLRAANERDAAMALGLLHARDRMFQMELMRRGAAGRLAELAGGAALRSDRLVRTLGLARRAREDLATLPPETRGVLEAYATGVNAWIAARGRFAAPEFIALGAPEPWAPEHSLLWGKIMGLWLSGNWREELDRARLATLLPPERLAALTPEDHTPGRPDQAVPERGAFRDEGHLARLAAALPRFPEPFTLPGSASNAWAVTGAHSASGAPLLANDPHLGFQAPILWYLARVELPGGRFLAGATAPGVPFMVIGRNESLAWGFTTTTSDTQDVFVERLAGEGSYAAPGGPLPFAERREVIGLRGDAPVPLRVRETRHGPVISDLDAEPPRDTVLAVAMANLAPGDTAAAGLQALNRARSLEAAREAAALITTPSQNLMVAEASPGGGRIGLFLTGRTPLRRAGDGTLPVPGWDGSHDWLGWVPFAELPHVVAPETGVLANANNRVAPPDHPVFLAHDWPADWRFRRIGQLLGAAPRQDAAGFAAMQMDTVSLFARAALAEDGVLRRLPRPSGAAGQALDLLLAWDGDARADRPEPLIFNAFARQLGRLALAAGGVPPGAWEARSRFLLGLLSPGADAAAWCAGDCAALAGRALDAAVADLAASQGPDPAAWRWGALHRARFEHPLLRAIPLLRDWARREVPTGGDAETVARGGMGPGSFTHVHGAGLRLVADLAAPAGIRAIIATGQSGHPLSAHWADLLPLWQAGGTVSLGPEAPAEGGRLSLRP</sequence>
<organism evidence="4 5">
    <name type="scientific">Siccirubricoccus soli</name>
    <dbReference type="NCBI Taxonomy" id="2899147"/>
    <lineage>
        <taxon>Bacteria</taxon>
        <taxon>Pseudomonadati</taxon>
        <taxon>Pseudomonadota</taxon>
        <taxon>Alphaproteobacteria</taxon>
        <taxon>Acetobacterales</taxon>
        <taxon>Roseomonadaceae</taxon>
        <taxon>Siccirubricoccus</taxon>
    </lineage>
</organism>
<dbReference type="PANTHER" id="PTHR34218">
    <property type="entry name" value="PEPTIDASE S45 PENICILLIN AMIDASE"/>
    <property type="match status" value="1"/>
</dbReference>
<gene>
    <name evidence="4" type="ORF">JYK14_05885</name>
</gene>
<proteinExistence type="inferred from homology"/>
<dbReference type="Proteomes" id="UP001523392">
    <property type="component" value="Unassembled WGS sequence"/>
</dbReference>
<dbReference type="InterPro" id="IPR014395">
    <property type="entry name" value="Pen/GL7ACA/AHL_acylase"/>
</dbReference>
<evidence type="ECO:0000313" key="4">
    <source>
        <dbReference type="EMBL" id="MCO6415708.1"/>
    </source>
</evidence>
<dbReference type="Pfam" id="PF01804">
    <property type="entry name" value="Penicil_amidase"/>
    <property type="match status" value="1"/>
</dbReference>
<dbReference type="InterPro" id="IPR002692">
    <property type="entry name" value="S45"/>
</dbReference>
<dbReference type="EMBL" id="JAFIRR010000030">
    <property type="protein sequence ID" value="MCO6415708.1"/>
    <property type="molecule type" value="Genomic_DNA"/>
</dbReference>
<dbReference type="Gene3D" id="1.10.1400.10">
    <property type="match status" value="1"/>
</dbReference>
<evidence type="ECO:0000256" key="1">
    <source>
        <dbReference type="ARBA" id="ARBA00006586"/>
    </source>
</evidence>
<keyword evidence="5" id="KW-1185">Reference proteome</keyword>
<dbReference type="Gene3D" id="1.10.439.10">
    <property type="entry name" value="Penicillin Amidohydrolase, domain 1"/>
    <property type="match status" value="1"/>
</dbReference>
<accession>A0ABT1D1D4</accession>
<protein>
    <submittedName>
        <fullName evidence="4">Penicillin acylase family protein</fullName>
    </submittedName>
</protein>
<dbReference type="Gene3D" id="3.60.20.10">
    <property type="entry name" value="Glutamine Phosphoribosylpyrophosphate, subunit 1, domain 1"/>
    <property type="match status" value="1"/>
</dbReference>
<comment type="similarity">
    <text evidence="1">Belongs to the peptidase S45 family.</text>
</comment>
<dbReference type="InterPro" id="IPR043147">
    <property type="entry name" value="Penicillin_amidase_A-knob"/>
</dbReference>
<dbReference type="Gene3D" id="2.30.120.10">
    <property type="match status" value="1"/>
</dbReference>
<evidence type="ECO:0000256" key="3">
    <source>
        <dbReference type="ARBA" id="ARBA00023145"/>
    </source>
</evidence>
<evidence type="ECO:0000256" key="2">
    <source>
        <dbReference type="ARBA" id="ARBA00022801"/>
    </source>
</evidence>
<dbReference type="CDD" id="cd03747">
    <property type="entry name" value="Ntn_PGA_like"/>
    <property type="match status" value="1"/>
</dbReference>
<keyword evidence="2" id="KW-0378">Hydrolase</keyword>
<dbReference type="SUPFAM" id="SSF56235">
    <property type="entry name" value="N-terminal nucleophile aminohydrolases (Ntn hydrolases)"/>
    <property type="match status" value="1"/>
</dbReference>
<dbReference type="InterPro" id="IPR029055">
    <property type="entry name" value="Ntn_hydrolases_N"/>
</dbReference>
<dbReference type="PANTHER" id="PTHR34218:SF4">
    <property type="entry name" value="ACYL-HOMOSERINE LACTONE ACYLASE QUIP"/>
    <property type="match status" value="1"/>
</dbReference>
<comment type="caution">
    <text evidence="4">The sequence shown here is derived from an EMBL/GenBank/DDBJ whole genome shotgun (WGS) entry which is preliminary data.</text>
</comment>
<dbReference type="PIRSF" id="PIRSF001227">
    <property type="entry name" value="Pen_acylase"/>
    <property type="match status" value="1"/>
</dbReference>
<dbReference type="InterPro" id="IPR043146">
    <property type="entry name" value="Penicillin_amidase_N_B-knob"/>
</dbReference>